<dbReference type="EMBL" id="FNJL01000003">
    <property type="protein sequence ID" value="SDO78091.1"/>
    <property type="molecule type" value="Genomic_DNA"/>
</dbReference>
<dbReference type="GO" id="GO:0003676">
    <property type="term" value="F:nucleic acid binding"/>
    <property type="evidence" value="ECO:0007669"/>
    <property type="project" value="InterPro"/>
</dbReference>
<sequence>MVTAAGVVVAPLRSFVSVDVAPDSEKTPCWASSPSYASTRIRLEQADERWWATAFTESELKGVQDATQSIPEVECIEIGSSSAWRGIWMVEAPGKQPSIQPARFPVPRGTLVMTSGSAALLWLAGNAPSAVGGRDYFQGGKSIPKPIVLRRHMGRGPFELLASEAMALAKMDWNNDALYDPLPVTIMYSQRLSRTISNVPSLPAHSYPYRLFI</sequence>
<dbReference type="RefSeq" id="WP_196289350.1">
    <property type="nucleotide sequence ID" value="NZ_FNJL01000003.1"/>
</dbReference>
<evidence type="ECO:0000313" key="2">
    <source>
        <dbReference type="Proteomes" id="UP000199317"/>
    </source>
</evidence>
<protein>
    <submittedName>
        <fullName evidence="1">Uncharacterized protein</fullName>
    </submittedName>
</protein>
<keyword evidence="2" id="KW-1185">Reference proteome</keyword>
<dbReference type="InterPro" id="IPR012337">
    <property type="entry name" value="RNaseH-like_sf"/>
</dbReference>
<name>A0A1H0MCP8_9BURK</name>
<organism evidence="1 2">
    <name type="scientific">Paracidovorax cattleyae</name>
    <dbReference type="NCBI Taxonomy" id="80868"/>
    <lineage>
        <taxon>Bacteria</taxon>
        <taxon>Pseudomonadati</taxon>
        <taxon>Pseudomonadota</taxon>
        <taxon>Betaproteobacteria</taxon>
        <taxon>Burkholderiales</taxon>
        <taxon>Comamonadaceae</taxon>
        <taxon>Paracidovorax</taxon>
    </lineage>
</organism>
<gene>
    <name evidence="1" type="ORF">SAMN04489708_103209</name>
</gene>
<accession>A0A1H0MCP8</accession>
<dbReference type="InterPro" id="IPR036397">
    <property type="entry name" value="RNaseH_sf"/>
</dbReference>
<dbReference type="Gene3D" id="3.30.420.10">
    <property type="entry name" value="Ribonuclease H-like superfamily/Ribonuclease H"/>
    <property type="match status" value="1"/>
</dbReference>
<dbReference type="AlphaFoldDB" id="A0A1H0MCP8"/>
<proteinExistence type="predicted"/>
<evidence type="ECO:0000313" key="1">
    <source>
        <dbReference type="EMBL" id="SDO78091.1"/>
    </source>
</evidence>
<reference evidence="2" key="1">
    <citation type="submission" date="2016-10" db="EMBL/GenBank/DDBJ databases">
        <authorList>
            <person name="Varghese N."/>
            <person name="Submissions S."/>
        </authorList>
    </citation>
    <scope>NUCLEOTIDE SEQUENCE [LARGE SCALE GENOMIC DNA]</scope>
    <source>
        <strain evidence="2">DSM 17101</strain>
    </source>
</reference>
<dbReference type="Proteomes" id="UP000199317">
    <property type="component" value="Unassembled WGS sequence"/>
</dbReference>
<dbReference type="SUPFAM" id="SSF53098">
    <property type="entry name" value="Ribonuclease H-like"/>
    <property type="match status" value="1"/>
</dbReference>